<feature type="transmembrane region" description="Helical" evidence="1">
    <location>
        <begin position="194"/>
        <end position="215"/>
    </location>
</feature>
<reference evidence="2" key="1">
    <citation type="submission" date="2020-06" db="EMBL/GenBank/DDBJ databases">
        <title>Characterization of fructooligosaccharide metabolism and fructooligosaccharide-degrading enzymes in human commensal butyrate producers.</title>
        <authorList>
            <person name="Tanno H."/>
            <person name="Fujii T."/>
            <person name="Hirano K."/>
            <person name="Maeno S."/>
            <person name="Tonozuka T."/>
            <person name="Sakamoto M."/>
            <person name="Ohkuma M."/>
            <person name="Tochio T."/>
            <person name="Endo A."/>
        </authorList>
    </citation>
    <scope>NUCLEOTIDE SEQUENCE</scope>
    <source>
        <strain evidence="2">JCM 17466</strain>
    </source>
</reference>
<feature type="transmembrane region" description="Helical" evidence="1">
    <location>
        <begin position="34"/>
        <end position="53"/>
    </location>
</feature>
<keyword evidence="3" id="KW-1185">Reference proteome</keyword>
<dbReference type="PROSITE" id="PS51257">
    <property type="entry name" value="PROKAR_LIPOPROTEIN"/>
    <property type="match status" value="1"/>
</dbReference>
<dbReference type="AlphaFoldDB" id="A0A916VE47"/>
<feature type="transmembrane region" description="Helical" evidence="1">
    <location>
        <begin position="80"/>
        <end position="99"/>
    </location>
</feature>
<protein>
    <submittedName>
        <fullName evidence="2">Sporulation integral membrane protein YlbJ</fullName>
    </submittedName>
</protein>
<comment type="caution">
    <text evidence="2">The sequence shown here is derived from an EMBL/GenBank/DDBJ whole genome shotgun (WGS) entry which is preliminary data.</text>
</comment>
<organism evidence="2 3">
    <name type="scientific">Anaerostipes butyraticus</name>
    <dbReference type="NCBI Taxonomy" id="645466"/>
    <lineage>
        <taxon>Bacteria</taxon>
        <taxon>Bacillati</taxon>
        <taxon>Bacillota</taxon>
        <taxon>Clostridia</taxon>
        <taxon>Lachnospirales</taxon>
        <taxon>Lachnospiraceae</taxon>
        <taxon>Anaerostipes</taxon>
    </lineage>
</organism>
<gene>
    <name evidence="2" type="ORF">ANBU17_19290</name>
</gene>
<dbReference type="EMBL" id="BLYI01000043">
    <property type="protein sequence ID" value="GFO85582.1"/>
    <property type="molecule type" value="Genomic_DNA"/>
</dbReference>
<dbReference type="Proteomes" id="UP000613208">
    <property type="component" value="Unassembled WGS sequence"/>
</dbReference>
<feature type="transmembrane region" description="Helical" evidence="1">
    <location>
        <begin position="250"/>
        <end position="271"/>
    </location>
</feature>
<evidence type="ECO:0000313" key="2">
    <source>
        <dbReference type="EMBL" id="GFO85582.1"/>
    </source>
</evidence>
<name>A0A916VE47_9FIRM</name>
<evidence type="ECO:0000256" key="1">
    <source>
        <dbReference type="SAM" id="Phobius"/>
    </source>
</evidence>
<proteinExistence type="predicted"/>
<feature type="transmembrane region" description="Helical" evidence="1">
    <location>
        <begin position="283"/>
        <end position="300"/>
    </location>
</feature>
<sequence>MKKIQFQLILLFFACLLFFFPGTCMEGAKEGLLLWSGTIVPALLPFLVLTGLMNKYQTLHLLSWLFYPIYRKFPALNRDLAYTMILGLFCGYPLGAKIINDLILSGSCTKKEGQCLLAVCNQVSPMFTIGYTLHLILNDKVPAPLFFLCLYAPGAVYFLYHAICLHREGFFCEHPGQPARFPQKSLDEILFDSLRSIFTIGIYIMIFSIGANLLLSLPSFPPVDLLIGCLEITTGITHFGSLPLTLSQKAAALCAVSSFGGLCSAAQTAAVSRESRMSISRYLCTKAVFSCLSGFLALLLF</sequence>
<keyword evidence="1" id="KW-0472">Membrane</keyword>
<keyword evidence="1" id="KW-0812">Transmembrane</keyword>
<keyword evidence="1" id="KW-1133">Transmembrane helix</keyword>
<evidence type="ECO:0000313" key="3">
    <source>
        <dbReference type="Proteomes" id="UP000613208"/>
    </source>
</evidence>
<feature type="transmembrane region" description="Helical" evidence="1">
    <location>
        <begin position="141"/>
        <end position="160"/>
    </location>
</feature>
<dbReference type="RefSeq" id="WP_201311284.1">
    <property type="nucleotide sequence ID" value="NZ_BLYI01000043.1"/>
</dbReference>
<accession>A0A916VE47</accession>